<evidence type="ECO:0000313" key="1">
    <source>
        <dbReference type="EMBL" id="KAJ5450410.1"/>
    </source>
</evidence>
<keyword evidence="2" id="KW-1185">Reference proteome</keyword>
<proteinExistence type="predicted"/>
<dbReference type="RefSeq" id="XP_056765945.1">
    <property type="nucleotide sequence ID" value="XM_056910241.1"/>
</dbReference>
<dbReference type="Proteomes" id="UP001213681">
    <property type="component" value="Unassembled WGS sequence"/>
</dbReference>
<name>A0AAD6C7G0_9EURO</name>
<accession>A0AAD6C7G0</accession>
<reference evidence="1" key="1">
    <citation type="submission" date="2022-12" db="EMBL/GenBank/DDBJ databases">
        <authorList>
            <person name="Petersen C."/>
        </authorList>
    </citation>
    <scope>NUCLEOTIDE SEQUENCE</scope>
    <source>
        <strain evidence="1">IBT 16125</strain>
    </source>
</reference>
<comment type="caution">
    <text evidence="1">The sequence shown here is derived from an EMBL/GenBank/DDBJ whole genome shotgun (WGS) entry which is preliminary data.</text>
</comment>
<gene>
    <name evidence="1" type="ORF">N7458_006859</name>
</gene>
<dbReference type="AlphaFoldDB" id="A0AAD6C7G0"/>
<reference evidence="1" key="2">
    <citation type="journal article" date="2023" name="IMA Fungus">
        <title>Comparative genomic study of the Penicillium genus elucidates a diverse pangenome and 15 lateral gene transfer events.</title>
        <authorList>
            <person name="Petersen C."/>
            <person name="Sorensen T."/>
            <person name="Nielsen M.R."/>
            <person name="Sondergaard T.E."/>
            <person name="Sorensen J.L."/>
            <person name="Fitzpatrick D.A."/>
            <person name="Frisvad J.C."/>
            <person name="Nielsen K.L."/>
        </authorList>
    </citation>
    <scope>NUCLEOTIDE SEQUENCE</scope>
    <source>
        <strain evidence="1">IBT 16125</strain>
    </source>
</reference>
<dbReference type="GeneID" id="81600484"/>
<evidence type="ECO:0000313" key="2">
    <source>
        <dbReference type="Proteomes" id="UP001213681"/>
    </source>
</evidence>
<protein>
    <submittedName>
        <fullName evidence="1">Uncharacterized protein</fullName>
    </submittedName>
</protein>
<dbReference type="EMBL" id="JAPVEA010000006">
    <property type="protein sequence ID" value="KAJ5450410.1"/>
    <property type="molecule type" value="Genomic_DNA"/>
</dbReference>
<sequence>MSQLQAGYHLQVLSQMRLRSSQASKMLLNSTNPASTLEAQSQYGLVSELACDAPVAADARGLPNIPMSTS</sequence>
<organism evidence="1 2">
    <name type="scientific">Penicillium daleae</name>
    <dbReference type="NCBI Taxonomy" id="63821"/>
    <lineage>
        <taxon>Eukaryota</taxon>
        <taxon>Fungi</taxon>
        <taxon>Dikarya</taxon>
        <taxon>Ascomycota</taxon>
        <taxon>Pezizomycotina</taxon>
        <taxon>Eurotiomycetes</taxon>
        <taxon>Eurotiomycetidae</taxon>
        <taxon>Eurotiales</taxon>
        <taxon>Aspergillaceae</taxon>
        <taxon>Penicillium</taxon>
    </lineage>
</organism>